<dbReference type="PROSITE" id="PS50966">
    <property type="entry name" value="ZF_SWIM"/>
    <property type="match status" value="1"/>
</dbReference>
<gene>
    <name evidence="3" type="ORF">OXX778_LOCUS16326</name>
</gene>
<feature type="domain" description="SWIM-type" evidence="2">
    <location>
        <begin position="497"/>
        <end position="534"/>
    </location>
</feature>
<dbReference type="OrthoDB" id="119028at2759"/>
<evidence type="ECO:0000313" key="4">
    <source>
        <dbReference type="Proteomes" id="UP000663879"/>
    </source>
</evidence>
<keyword evidence="1" id="KW-0863">Zinc-finger</keyword>
<dbReference type="Proteomes" id="UP000663879">
    <property type="component" value="Unassembled WGS sequence"/>
</dbReference>
<dbReference type="GO" id="GO:0008270">
    <property type="term" value="F:zinc ion binding"/>
    <property type="evidence" value="ECO:0007669"/>
    <property type="project" value="UniProtKB-KW"/>
</dbReference>
<accession>A0A814GQ71</accession>
<dbReference type="EMBL" id="CAJNOC010003830">
    <property type="protein sequence ID" value="CAF0999418.1"/>
    <property type="molecule type" value="Genomic_DNA"/>
</dbReference>
<keyword evidence="1" id="KW-0862">Zinc</keyword>
<evidence type="ECO:0000259" key="2">
    <source>
        <dbReference type="PROSITE" id="PS50966"/>
    </source>
</evidence>
<evidence type="ECO:0000313" key="3">
    <source>
        <dbReference type="EMBL" id="CAF0999418.1"/>
    </source>
</evidence>
<keyword evidence="4" id="KW-1185">Reference proteome</keyword>
<evidence type="ECO:0000256" key="1">
    <source>
        <dbReference type="PROSITE-ProRule" id="PRU00325"/>
    </source>
</evidence>
<comment type="caution">
    <text evidence="3">The sequence shown here is derived from an EMBL/GenBank/DDBJ whole genome shotgun (WGS) entry which is preliminary data.</text>
</comment>
<dbReference type="InterPro" id="IPR007527">
    <property type="entry name" value="Znf_SWIM"/>
</dbReference>
<protein>
    <recommendedName>
        <fullName evidence="2">SWIM-type domain-containing protein</fullName>
    </recommendedName>
</protein>
<dbReference type="AlphaFoldDB" id="A0A814GQ71"/>
<reference evidence="3" key="1">
    <citation type="submission" date="2021-02" db="EMBL/GenBank/DDBJ databases">
        <authorList>
            <person name="Nowell W R."/>
        </authorList>
    </citation>
    <scope>NUCLEOTIDE SEQUENCE</scope>
    <source>
        <strain evidence="3">Ploen Becks lab</strain>
    </source>
</reference>
<name>A0A814GQ71_9BILA</name>
<organism evidence="3 4">
    <name type="scientific">Brachionus calyciflorus</name>
    <dbReference type="NCBI Taxonomy" id="104777"/>
    <lineage>
        <taxon>Eukaryota</taxon>
        <taxon>Metazoa</taxon>
        <taxon>Spiralia</taxon>
        <taxon>Gnathifera</taxon>
        <taxon>Rotifera</taxon>
        <taxon>Eurotatoria</taxon>
        <taxon>Monogononta</taxon>
        <taxon>Pseudotrocha</taxon>
        <taxon>Ploima</taxon>
        <taxon>Brachionidae</taxon>
        <taxon>Brachionus</taxon>
    </lineage>
</organism>
<keyword evidence="1" id="KW-0479">Metal-binding</keyword>
<sequence length="571" mass="66920">MLDHENEVRDTDSESEFEDDVNFLDQNLIESGKRKRKRVNWSYVCTYPNHDEAYTEVKADWSSKKSNQTKTGIKDYYRCKISPKCKSEIYLLYLSTDERVSKFTNNVPHDHSYLNDCPRGIHPDVEQIISDLYQLGVTGPLKIIYTLRAQKVQNIPTQKQLYNFNSILKKQIYGKTTMNYADLEQACRQRVNYFYKTDNEAFILDYYIDAQSQTFRIAFSTKKLLNICQRAKILCVDATYKLNYQGFLFLIAGTLDFSREFHPICVAVTSDEKTESAHVELSVCWAHAQRAISNKIKNIQDEKIESNLMNDIYLLQLSNSKLDFEIKLKLFNKKWELIKKKYKNVEAFFDYFDTQWIRSVTKNWYEGVAAGLPSTNNSLEANNNSIKNVHTFRERLSLPIFLQKIEEILFNWSSDRGSIKFFTEKPFIGSEIWALTQKFIDRKPKFLEVEQKTFLVCYSDVNDEALDLLGDLLECNEECLDCFDILGFDKYSSLTNFIKVVRLAEDWTMSTCTCYSFFKFFMCKHIAFILLKKGIISLDPKYINVGCKTKPGPKKKAKKWFFHQLGNFDFK</sequence>
<proteinExistence type="predicted"/>